<dbReference type="PANTHER" id="PTHR30349:SF81">
    <property type="entry name" value="TYROSINE RECOMBINASE XERC"/>
    <property type="match status" value="1"/>
</dbReference>
<comment type="subunit">
    <text evidence="10">Forms a cyclic heterotetrameric complex composed of two molecules of XerC and two molecules of XerD.</text>
</comment>
<feature type="domain" description="Tyr recombinase" evidence="11">
    <location>
        <begin position="106"/>
        <end position="288"/>
    </location>
</feature>
<dbReference type="NCBIfam" id="TIGR02225">
    <property type="entry name" value="recomb_XerD"/>
    <property type="match status" value="1"/>
</dbReference>
<dbReference type="NCBIfam" id="NF001399">
    <property type="entry name" value="PRK00283.1"/>
    <property type="match status" value="1"/>
</dbReference>
<dbReference type="GO" id="GO:0009037">
    <property type="term" value="F:tyrosine-based site-specific recombinase activity"/>
    <property type="evidence" value="ECO:0007669"/>
    <property type="project" value="UniProtKB-UniRule"/>
</dbReference>
<comment type="similarity">
    <text evidence="2">Belongs to the 'phage' integrase family. XerD subfamily.</text>
</comment>
<evidence type="ECO:0000313" key="14">
    <source>
        <dbReference type="Proteomes" id="UP000095447"/>
    </source>
</evidence>
<dbReference type="InterPro" id="IPR013762">
    <property type="entry name" value="Integrase-like_cat_sf"/>
</dbReference>
<dbReference type="NCBIfam" id="NF040815">
    <property type="entry name" value="recomb_XerA_Arch"/>
    <property type="match status" value="1"/>
</dbReference>
<keyword evidence="9 10" id="KW-0131">Cell cycle</keyword>
<dbReference type="GO" id="GO:0007059">
    <property type="term" value="P:chromosome segregation"/>
    <property type="evidence" value="ECO:0007669"/>
    <property type="project" value="UniProtKB-UniRule"/>
</dbReference>
<dbReference type="InterPro" id="IPR010998">
    <property type="entry name" value="Integrase_recombinase_N"/>
</dbReference>
<evidence type="ECO:0000256" key="8">
    <source>
        <dbReference type="ARBA" id="ARBA00023172"/>
    </source>
</evidence>
<keyword evidence="4 10" id="KW-0132">Cell division</keyword>
<dbReference type="GO" id="GO:0003677">
    <property type="term" value="F:DNA binding"/>
    <property type="evidence" value="ECO:0007669"/>
    <property type="project" value="UniProtKB-UniRule"/>
</dbReference>
<dbReference type="InterPro" id="IPR044068">
    <property type="entry name" value="CB"/>
</dbReference>
<dbReference type="AlphaFoldDB" id="A0A173WMT2"/>
<dbReference type="RefSeq" id="WP_055052484.1">
    <property type="nucleotide sequence ID" value="NZ_CYZA01000001.1"/>
</dbReference>
<dbReference type="CDD" id="cd00798">
    <property type="entry name" value="INT_XerDC_C"/>
    <property type="match status" value="1"/>
</dbReference>
<keyword evidence="6 10" id="KW-0229">DNA integration</keyword>
<feature type="active site" evidence="10">
    <location>
        <position position="243"/>
    </location>
</feature>
<feature type="active site" evidence="10">
    <location>
        <position position="266"/>
    </location>
</feature>
<name>A0A173WMT2_9FIRM</name>
<evidence type="ECO:0000256" key="10">
    <source>
        <dbReference type="HAMAP-Rule" id="MF_01808"/>
    </source>
</evidence>
<comment type="caution">
    <text evidence="10">Lacks conserved residue(s) required for the propagation of feature annotation.</text>
</comment>
<dbReference type="GO" id="GO:0005737">
    <property type="term" value="C:cytoplasm"/>
    <property type="evidence" value="ECO:0007669"/>
    <property type="project" value="UniProtKB-SubCell"/>
</dbReference>
<comment type="similarity">
    <text evidence="10">Belongs to the 'phage' integrase family. XerC subfamily.</text>
</comment>
<evidence type="ECO:0000256" key="6">
    <source>
        <dbReference type="ARBA" id="ARBA00022908"/>
    </source>
</evidence>
<feature type="active site" evidence="10">
    <location>
        <position position="240"/>
    </location>
</feature>
<dbReference type="InterPro" id="IPR004107">
    <property type="entry name" value="Integrase_SAM-like_N"/>
</dbReference>
<dbReference type="InterPro" id="IPR002104">
    <property type="entry name" value="Integrase_catalytic"/>
</dbReference>
<dbReference type="Proteomes" id="UP000095447">
    <property type="component" value="Unassembled WGS sequence"/>
</dbReference>
<dbReference type="PANTHER" id="PTHR30349">
    <property type="entry name" value="PHAGE INTEGRASE-RELATED"/>
    <property type="match status" value="1"/>
</dbReference>
<evidence type="ECO:0000256" key="7">
    <source>
        <dbReference type="ARBA" id="ARBA00023125"/>
    </source>
</evidence>
<evidence type="ECO:0000259" key="12">
    <source>
        <dbReference type="PROSITE" id="PS51900"/>
    </source>
</evidence>
<dbReference type="EMBL" id="CYZA01000001">
    <property type="protein sequence ID" value="CUN40812.1"/>
    <property type="molecule type" value="Genomic_DNA"/>
</dbReference>
<dbReference type="Gene3D" id="1.10.150.130">
    <property type="match status" value="1"/>
</dbReference>
<feature type="active site" description="O-(3'-phospho-DNA)-tyrosine intermediate" evidence="10">
    <location>
        <position position="275"/>
    </location>
</feature>
<organism evidence="13 14">
    <name type="scientific">Blautia obeum</name>
    <dbReference type="NCBI Taxonomy" id="40520"/>
    <lineage>
        <taxon>Bacteria</taxon>
        <taxon>Bacillati</taxon>
        <taxon>Bacillota</taxon>
        <taxon>Clostridia</taxon>
        <taxon>Lachnospirales</taxon>
        <taxon>Lachnospiraceae</taxon>
        <taxon>Blautia</taxon>
    </lineage>
</organism>
<reference evidence="13 14" key="1">
    <citation type="submission" date="2015-09" db="EMBL/GenBank/DDBJ databases">
        <authorList>
            <consortium name="Pathogen Informatics"/>
        </authorList>
    </citation>
    <scope>NUCLEOTIDE SEQUENCE [LARGE SCALE GENOMIC DNA]</scope>
    <source>
        <strain evidence="13 14">2789STDY5608838</strain>
    </source>
</reference>
<keyword evidence="5 10" id="KW-0159">Chromosome partition</keyword>
<proteinExistence type="inferred from homology"/>
<feature type="active site" evidence="10">
    <location>
        <position position="146"/>
    </location>
</feature>
<dbReference type="Gene3D" id="1.10.443.10">
    <property type="entry name" value="Intergrase catalytic core"/>
    <property type="match status" value="1"/>
</dbReference>
<dbReference type="InterPro" id="IPR011010">
    <property type="entry name" value="DNA_brk_join_enz"/>
</dbReference>
<dbReference type="SUPFAM" id="SSF56349">
    <property type="entry name" value="DNA breaking-rejoining enzymes"/>
    <property type="match status" value="1"/>
</dbReference>
<dbReference type="PROSITE" id="PS51898">
    <property type="entry name" value="TYR_RECOMBINASE"/>
    <property type="match status" value="1"/>
</dbReference>
<dbReference type="HAMAP" id="MF_01808">
    <property type="entry name" value="Recomb_XerC_XerD"/>
    <property type="match status" value="1"/>
</dbReference>
<evidence type="ECO:0000256" key="4">
    <source>
        <dbReference type="ARBA" id="ARBA00022618"/>
    </source>
</evidence>
<keyword evidence="3 10" id="KW-0963">Cytoplasm</keyword>
<protein>
    <recommendedName>
        <fullName evidence="10">Tyrosine recombinase XerC</fullName>
    </recommendedName>
</protein>
<evidence type="ECO:0000256" key="9">
    <source>
        <dbReference type="ARBA" id="ARBA00023306"/>
    </source>
</evidence>
<gene>
    <name evidence="13" type="primary">xerD</name>
    <name evidence="10" type="synonym">xerC</name>
    <name evidence="13" type="ORF">ERS852395_00234</name>
</gene>
<evidence type="ECO:0000313" key="13">
    <source>
        <dbReference type="EMBL" id="CUN40812.1"/>
    </source>
</evidence>
<keyword evidence="8 10" id="KW-0233">DNA recombination</keyword>
<dbReference type="PROSITE" id="PS51900">
    <property type="entry name" value="CB"/>
    <property type="match status" value="1"/>
</dbReference>
<evidence type="ECO:0000256" key="3">
    <source>
        <dbReference type="ARBA" id="ARBA00022490"/>
    </source>
</evidence>
<dbReference type="GO" id="GO:0051301">
    <property type="term" value="P:cell division"/>
    <property type="evidence" value="ECO:0007669"/>
    <property type="project" value="UniProtKB-KW"/>
</dbReference>
<comment type="function">
    <text evidence="10">Site-specific tyrosine recombinase, which acts by catalyzing the cutting and rejoining of the recombining DNA molecules. The XerC-XerD complex is essential to convert dimers of the bacterial chromosome into monomers to permit their segregation at cell division. It also contributes to the segregational stability of plasmids.</text>
</comment>
<accession>A0A173WMT2</accession>
<dbReference type="InterPro" id="IPR050090">
    <property type="entry name" value="Tyrosine_recombinase_XerCD"/>
</dbReference>
<dbReference type="Pfam" id="PF00589">
    <property type="entry name" value="Phage_integrase"/>
    <property type="match status" value="1"/>
</dbReference>
<dbReference type="Pfam" id="PF02899">
    <property type="entry name" value="Phage_int_SAM_1"/>
    <property type="match status" value="1"/>
</dbReference>
<dbReference type="GO" id="GO:0006313">
    <property type="term" value="P:DNA transposition"/>
    <property type="evidence" value="ECO:0007669"/>
    <property type="project" value="UniProtKB-UniRule"/>
</dbReference>
<feature type="domain" description="Core-binding (CB)" evidence="12">
    <location>
        <begin position="1"/>
        <end position="85"/>
    </location>
</feature>
<keyword evidence="7 10" id="KW-0238">DNA-binding</keyword>
<sequence length="294" mass="34016">MDIEIREFITYLHNTKKTSANTEISYQRDLKKMAEFLKERGIRNYKDVKELELEGYISYMEREKFASSSISRSVASMRAFFQYLWKEGVIAEDPADNLKPPKVEKRTPEILTIEEVDKLLQQPKLDTPKGIRDSAMLELLYATGMRVSEMLHLQIFDVNLQFGYVVCNENGKERIIPIGIPCKKAMERYLQTARTVFVKDEKETALFTNCSGKAMSRQGFWKVLKGYADDAGIKRDIAPHTLRHSFAVHMLQNGADIRSVQEMLGHSDISTTQVYLGMNMNKMRDVYMKTHPRH</sequence>
<evidence type="ECO:0000256" key="5">
    <source>
        <dbReference type="ARBA" id="ARBA00022829"/>
    </source>
</evidence>
<dbReference type="InterPro" id="IPR011932">
    <property type="entry name" value="Recomb_XerD"/>
</dbReference>
<evidence type="ECO:0000256" key="2">
    <source>
        <dbReference type="ARBA" id="ARBA00010450"/>
    </source>
</evidence>
<evidence type="ECO:0000256" key="1">
    <source>
        <dbReference type="ARBA" id="ARBA00004496"/>
    </source>
</evidence>
<dbReference type="InterPro" id="IPR023009">
    <property type="entry name" value="Tyrosine_recombinase_XerC/XerD"/>
</dbReference>
<evidence type="ECO:0000259" key="11">
    <source>
        <dbReference type="PROSITE" id="PS51898"/>
    </source>
</evidence>
<comment type="subcellular location">
    <subcellularLocation>
        <location evidence="1 10">Cytoplasm</location>
    </subcellularLocation>
</comment>